<dbReference type="Gene3D" id="3.20.20.70">
    <property type="entry name" value="Aldolase class I"/>
    <property type="match status" value="1"/>
</dbReference>
<sequence length="268" mass="29423">MNLMDQTFEVLKSQNRTALMPFLTVGDPDIETTVEIIVQLEAAGADIIELGVPYSDPLADGPVIQRASQRALKHGVTIRTVMETAVKARESGVTMPFILFTYFNPVLQMGLDLFFKEVQTHEISGLIIPDLPIEESEDIRRRADEAGVSFIPLVAPTSNERIEKIVSNASGFVYCVSSLGVTGERSSFHQGVEEFIQTVKKYTNIPVAIGFGISTQEQVAHFSQICDGVVVGSAIVREIESVIPLLNDVSTRQEGLLQIREFVAQLKA</sequence>
<comment type="subunit">
    <text evidence="3 9">Tetramer of two alpha and two beta chains.</text>
</comment>
<dbReference type="Proteomes" id="UP000077355">
    <property type="component" value="Unassembled WGS sequence"/>
</dbReference>
<comment type="pathway">
    <text evidence="2 9">Amino-acid biosynthesis; L-tryptophan biosynthesis; L-tryptophan from chorismate: step 5/5.</text>
</comment>
<evidence type="ECO:0000256" key="3">
    <source>
        <dbReference type="ARBA" id="ARBA00011270"/>
    </source>
</evidence>
<evidence type="ECO:0000256" key="2">
    <source>
        <dbReference type="ARBA" id="ARBA00004733"/>
    </source>
</evidence>
<evidence type="ECO:0000256" key="9">
    <source>
        <dbReference type="HAMAP-Rule" id="MF_00131"/>
    </source>
</evidence>
<proteinExistence type="inferred from homology"/>
<evidence type="ECO:0000313" key="12">
    <source>
        <dbReference type="Proteomes" id="UP000077355"/>
    </source>
</evidence>
<dbReference type="EC" id="4.2.1.20" evidence="9"/>
<feature type="active site" description="Proton acceptor" evidence="9">
    <location>
        <position position="60"/>
    </location>
</feature>
<comment type="function">
    <text evidence="1 9">The alpha subunit is responsible for the aldol cleavage of indoleglycerol phosphate to indole and glyceraldehyde 3-phosphate.</text>
</comment>
<evidence type="ECO:0000256" key="6">
    <source>
        <dbReference type="ARBA" id="ARBA00023141"/>
    </source>
</evidence>
<dbReference type="EMBL" id="LVJI01000014">
    <property type="protein sequence ID" value="OAB46906.1"/>
    <property type="molecule type" value="Genomic_DNA"/>
</dbReference>
<dbReference type="InterPro" id="IPR018204">
    <property type="entry name" value="Trp_synthase_alpha_AS"/>
</dbReference>
<evidence type="ECO:0000256" key="4">
    <source>
        <dbReference type="ARBA" id="ARBA00022605"/>
    </source>
</evidence>
<accession>A0A168PMB2</accession>
<dbReference type="UniPathway" id="UPA00035">
    <property type="reaction ID" value="UER00044"/>
</dbReference>
<dbReference type="NCBIfam" id="TIGR00262">
    <property type="entry name" value="trpA"/>
    <property type="match status" value="1"/>
</dbReference>
<protein>
    <recommendedName>
        <fullName evidence="9">Tryptophan synthase alpha chain</fullName>
        <ecNumber evidence="9">4.2.1.20</ecNumber>
    </recommendedName>
</protein>
<dbReference type="InterPro" id="IPR013785">
    <property type="entry name" value="Aldolase_TIM"/>
</dbReference>
<comment type="similarity">
    <text evidence="9 10">Belongs to the TrpA family.</text>
</comment>
<dbReference type="HAMAP" id="MF_00131">
    <property type="entry name" value="Trp_synth_alpha"/>
    <property type="match status" value="1"/>
</dbReference>
<dbReference type="GO" id="GO:0005829">
    <property type="term" value="C:cytosol"/>
    <property type="evidence" value="ECO:0007669"/>
    <property type="project" value="TreeGrafter"/>
</dbReference>
<keyword evidence="5 9" id="KW-0822">Tryptophan biosynthesis</keyword>
<dbReference type="GO" id="GO:0004834">
    <property type="term" value="F:tryptophan synthase activity"/>
    <property type="evidence" value="ECO:0007669"/>
    <property type="project" value="UniProtKB-UniRule"/>
</dbReference>
<name>A0A168PMB2_9BACL</name>
<dbReference type="PANTHER" id="PTHR43406:SF1">
    <property type="entry name" value="TRYPTOPHAN SYNTHASE ALPHA CHAIN, CHLOROPLASTIC"/>
    <property type="match status" value="1"/>
</dbReference>
<keyword evidence="12" id="KW-1185">Reference proteome</keyword>
<organism evidence="11 12">
    <name type="scientific">Paenibacillus antarcticus</name>
    <dbReference type="NCBI Taxonomy" id="253703"/>
    <lineage>
        <taxon>Bacteria</taxon>
        <taxon>Bacillati</taxon>
        <taxon>Bacillota</taxon>
        <taxon>Bacilli</taxon>
        <taxon>Bacillales</taxon>
        <taxon>Paenibacillaceae</taxon>
        <taxon>Paenibacillus</taxon>
    </lineage>
</organism>
<comment type="caution">
    <text evidence="11">The sequence shown here is derived from an EMBL/GenBank/DDBJ whole genome shotgun (WGS) entry which is preliminary data.</text>
</comment>
<dbReference type="OrthoDB" id="9804578at2"/>
<evidence type="ECO:0000313" key="11">
    <source>
        <dbReference type="EMBL" id="OAB46906.1"/>
    </source>
</evidence>
<dbReference type="InterPro" id="IPR011060">
    <property type="entry name" value="RibuloseP-bd_barrel"/>
</dbReference>
<dbReference type="FunFam" id="3.20.20.70:FF:000037">
    <property type="entry name" value="Tryptophan synthase alpha chain"/>
    <property type="match status" value="1"/>
</dbReference>
<dbReference type="CDD" id="cd04724">
    <property type="entry name" value="Tryptophan_synthase_alpha"/>
    <property type="match status" value="1"/>
</dbReference>
<evidence type="ECO:0000256" key="1">
    <source>
        <dbReference type="ARBA" id="ARBA00003365"/>
    </source>
</evidence>
<comment type="catalytic activity">
    <reaction evidence="8 9">
        <text>(1S,2R)-1-C-(indol-3-yl)glycerol 3-phosphate + L-serine = D-glyceraldehyde 3-phosphate + L-tryptophan + H2O</text>
        <dbReference type="Rhea" id="RHEA:10532"/>
        <dbReference type="ChEBI" id="CHEBI:15377"/>
        <dbReference type="ChEBI" id="CHEBI:33384"/>
        <dbReference type="ChEBI" id="CHEBI:57912"/>
        <dbReference type="ChEBI" id="CHEBI:58866"/>
        <dbReference type="ChEBI" id="CHEBI:59776"/>
        <dbReference type="EC" id="4.2.1.20"/>
    </reaction>
</comment>
<dbReference type="SUPFAM" id="SSF51366">
    <property type="entry name" value="Ribulose-phoshate binding barrel"/>
    <property type="match status" value="1"/>
</dbReference>
<dbReference type="PROSITE" id="PS00167">
    <property type="entry name" value="TRP_SYNTHASE_ALPHA"/>
    <property type="match status" value="1"/>
</dbReference>
<dbReference type="AlphaFoldDB" id="A0A168PMB2"/>
<keyword evidence="7 9" id="KW-0456">Lyase</keyword>
<dbReference type="PANTHER" id="PTHR43406">
    <property type="entry name" value="TRYPTOPHAN SYNTHASE, ALPHA CHAIN"/>
    <property type="match status" value="1"/>
</dbReference>
<dbReference type="RefSeq" id="WP_068648915.1">
    <property type="nucleotide sequence ID" value="NZ_CP043611.1"/>
</dbReference>
<feature type="active site" description="Proton acceptor" evidence="9">
    <location>
        <position position="49"/>
    </location>
</feature>
<dbReference type="Pfam" id="PF00290">
    <property type="entry name" value="Trp_syntA"/>
    <property type="match status" value="1"/>
</dbReference>
<evidence type="ECO:0000256" key="8">
    <source>
        <dbReference type="ARBA" id="ARBA00049047"/>
    </source>
</evidence>
<evidence type="ECO:0000256" key="5">
    <source>
        <dbReference type="ARBA" id="ARBA00022822"/>
    </source>
</evidence>
<keyword evidence="6 9" id="KW-0057">Aromatic amino acid biosynthesis</keyword>
<evidence type="ECO:0000256" key="10">
    <source>
        <dbReference type="RuleBase" id="RU003662"/>
    </source>
</evidence>
<gene>
    <name evidence="9" type="primary">trpA</name>
    <name evidence="11" type="ORF">PBAT_09595</name>
</gene>
<reference evidence="11 12" key="1">
    <citation type="submission" date="2016-03" db="EMBL/GenBank/DDBJ databases">
        <title>Draft genome sequence of Paenibacillus antarcticus CECT 5836.</title>
        <authorList>
            <person name="Shin S.-K."/>
            <person name="Yi H."/>
        </authorList>
    </citation>
    <scope>NUCLEOTIDE SEQUENCE [LARGE SCALE GENOMIC DNA]</scope>
    <source>
        <strain evidence="11 12">CECT 5836</strain>
    </source>
</reference>
<evidence type="ECO:0000256" key="7">
    <source>
        <dbReference type="ARBA" id="ARBA00023239"/>
    </source>
</evidence>
<dbReference type="InterPro" id="IPR002028">
    <property type="entry name" value="Trp_synthase_suA"/>
</dbReference>
<keyword evidence="4 9" id="KW-0028">Amino-acid biosynthesis</keyword>